<sequence length="499" mass="55368">MSEKDEFDLEFDEEFLKGVDTEEELYYSQCEPLSKDQQVATKRRRLESPPEPCRPTHNLSSRKHHILTIFSSSSNSPVKSLALATLRTSPLPTEIFKTPQRSPSVIPRSSSTVKTLLHKSKNSTITRTSDLLKKTLVRKFPGPAGLLPDAVNPSNSPESLKPYLSLFDEHDSTTTSRSSPEKLNDFCTQDTKKSFLEGAWLRMMDSLPTDFLQGYDIASIKGTSTKRIPRLAVVIQKIDQAGGNPRVILKDLSGSIEGMMHRDLAINHPNILHSGIVLLLQDVGILSSKKTFIRTRTVMFSTDNLVGAFSEKGIVVRTPLLDAISSGNYEKVKSKVASKSTKRIRQWGEQLRIEMNSSQEKMEFSLRNRDGPIAELIDQPGKFINSSVLCGDLNRSVSVELSRKVEVDGSSCKDFCEEDFNFEDDLFNEIDVSQFDDAKGSQDKGSVIEAVAVIEHGVGGEEEEGGIGDDLLNSDTDTDDEYLSQIDLETIANNASLNN</sequence>
<dbReference type="Proteomes" id="UP000694866">
    <property type="component" value="Unplaced"/>
</dbReference>
<name>A0A0C9REH1_9HYME</name>
<dbReference type="OrthoDB" id="21443at2759"/>
<dbReference type="RefSeq" id="XP_011312203.1">
    <property type="nucleotide sequence ID" value="XM_011313901.1"/>
</dbReference>
<gene>
    <name evidence="3" type="primary">CQ053_1</name>
    <name evidence="5" type="synonym">LOC105272032</name>
    <name evidence="3" type="ORF">g.16027</name>
</gene>
<dbReference type="PANTHER" id="PTHR14523">
    <property type="entry name" value="UNCHARACTERIZED PROTEIN C17ORF53 HOMOLOG"/>
    <property type="match status" value="1"/>
</dbReference>
<evidence type="ECO:0000313" key="5">
    <source>
        <dbReference type="RefSeq" id="XP_011312203.1"/>
    </source>
</evidence>
<evidence type="ECO:0000259" key="2">
    <source>
        <dbReference type="Pfam" id="PF15072"/>
    </source>
</evidence>
<reference evidence="5" key="2">
    <citation type="submission" date="2025-04" db="UniProtKB">
        <authorList>
            <consortium name="RefSeq"/>
        </authorList>
    </citation>
    <scope>IDENTIFICATION</scope>
    <source>
        <strain evidence="5">USDA-PBARC FA_bdor</strain>
        <tissue evidence="5">Whole organism</tissue>
    </source>
</reference>
<dbReference type="InterPro" id="IPR028045">
    <property type="entry name" value="HROB"/>
</dbReference>
<organism evidence="3">
    <name type="scientific">Fopius arisanus</name>
    <dbReference type="NCBI Taxonomy" id="64838"/>
    <lineage>
        <taxon>Eukaryota</taxon>
        <taxon>Metazoa</taxon>
        <taxon>Ecdysozoa</taxon>
        <taxon>Arthropoda</taxon>
        <taxon>Hexapoda</taxon>
        <taxon>Insecta</taxon>
        <taxon>Pterygota</taxon>
        <taxon>Neoptera</taxon>
        <taxon>Endopterygota</taxon>
        <taxon>Hymenoptera</taxon>
        <taxon>Apocrita</taxon>
        <taxon>Ichneumonoidea</taxon>
        <taxon>Braconidae</taxon>
        <taxon>Opiinae</taxon>
        <taxon>Fopius</taxon>
    </lineage>
</organism>
<evidence type="ECO:0000313" key="4">
    <source>
        <dbReference type="Proteomes" id="UP000694866"/>
    </source>
</evidence>
<dbReference type="GeneID" id="105272032"/>
<keyword evidence="4" id="KW-1185">Reference proteome</keyword>
<dbReference type="GO" id="GO:0000725">
    <property type="term" value="P:recombinational repair"/>
    <property type="evidence" value="ECO:0007669"/>
    <property type="project" value="InterPro"/>
</dbReference>
<reference evidence="3" key="1">
    <citation type="submission" date="2015-01" db="EMBL/GenBank/DDBJ databases">
        <title>Transcriptome Assembly of Fopius arisanus.</title>
        <authorList>
            <person name="Geib S."/>
        </authorList>
    </citation>
    <scope>NUCLEOTIDE SEQUENCE</scope>
</reference>
<proteinExistence type="predicted"/>
<feature type="region of interest" description="Disordered" evidence="1">
    <location>
        <begin position="30"/>
        <end position="59"/>
    </location>
</feature>
<dbReference type="Pfam" id="PF15072">
    <property type="entry name" value="HROB"/>
    <property type="match status" value="1"/>
</dbReference>
<dbReference type="PANTHER" id="PTHR14523:SF1">
    <property type="entry name" value="HOMOLOGOUS RECOMBINATION OB-FOLD PROTEIN"/>
    <property type="match status" value="1"/>
</dbReference>
<dbReference type="KEGG" id="fas:105272032"/>
<dbReference type="InterPro" id="IPR058570">
    <property type="entry name" value="HROB_OB"/>
</dbReference>
<protein>
    <submittedName>
        <fullName evidence="3">CQ053_1 protein</fullName>
    </submittedName>
    <submittedName>
        <fullName evidence="5">Uncharacterized protein C17orf53</fullName>
    </submittedName>
</protein>
<accession>A0A9R1U9G9</accession>
<evidence type="ECO:0000313" key="3">
    <source>
        <dbReference type="EMBL" id="JAG81329.1"/>
    </source>
</evidence>
<feature type="domain" description="Homologous recombination OB-fold protein OB-fold" evidence="2">
    <location>
        <begin position="226"/>
        <end position="310"/>
    </location>
</feature>
<dbReference type="AlphaFoldDB" id="A0A0C9REH1"/>
<dbReference type="EMBL" id="GBYB01011562">
    <property type="protein sequence ID" value="JAG81329.1"/>
    <property type="molecule type" value="Transcribed_RNA"/>
</dbReference>
<evidence type="ECO:0000256" key="1">
    <source>
        <dbReference type="SAM" id="MobiDB-lite"/>
    </source>
</evidence>
<accession>A0A0C9REH1</accession>